<gene>
    <name evidence="1" type="ORF">N0V93_004516</name>
</gene>
<keyword evidence="2" id="KW-1185">Reference proteome</keyword>
<dbReference type="Proteomes" id="UP001140453">
    <property type="component" value="Unassembled WGS sequence"/>
</dbReference>
<comment type="caution">
    <text evidence="1">The sequence shown here is derived from an EMBL/GenBank/DDBJ whole genome shotgun (WGS) entry which is preliminary data.</text>
</comment>
<name>A0A9W9CVX2_9PEZI</name>
<reference evidence="1" key="1">
    <citation type="submission" date="2022-10" db="EMBL/GenBank/DDBJ databases">
        <title>Tapping the CABI collections for fungal endophytes: first genome assemblies for Collariella, Neodidymelliopsis, Ascochyta clinopodiicola, Didymella pomorum, Didymosphaeria variabile, Neocosmospora piperis and Neocucurbitaria cava.</title>
        <authorList>
            <person name="Hill R."/>
        </authorList>
    </citation>
    <scope>NUCLEOTIDE SEQUENCE</scope>
    <source>
        <strain evidence="1">IMI 355082</strain>
    </source>
</reference>
<accession>A0A9W9CVX2</accession>
<sequence>MTRHPRKRTREYLVQYRSSTIIFSIGEYGNSNICENRNSTNICEQGSSRKGAIPAQSSDKATSLAETHQTGLFPTLIASCSAIRINSLPLLRSFNSIVRHLSPVHNYADEAPVLSCATEYESRLQDTRQIALHVSSDQCIYRFKPGSTITVSIDEESFSQHSVKALQHLQCGLALTLSTLNFLDLGVQFRYIKTEEGKSRGFVQVRYGGVRAGIWAETDFPDSADRKPHYSLNIYSATFEPDYISVTTNILQHEFAHLLSMRHHPAVPRYSGEGDQVLFPAGDNDTHSIMGTWTHPGDLFFRPRDAKYLKEFFNTKEGDKIEGKTAVDVVRRAVSR</sequence>
<dbReference type="EMBL" id="JAPEVB010000003">
    <property type="protein sequence ID" value="KAJ4390917.1"/>
    <property type="molecule type" value="Genomic_DNA"/>
</dbReference>
<evidence type="ECO:0000313" key="1">
    <source>
        <dbReference type="EMBL" id="KAJ4390917.1"/>
    </source>
</evidence>
<protein>
    <submittedName>
        <fullName evidence="1">Uncharacterized protein</fullName>
    </submittedName>
</protein>
<evidence type="ECO:0000313" key="2">
    <source>
        <dbReference type="Proteomes" id="UP001140453"/>
    </source>
</evidence>
<dbReference type="OrthoDB" id="406838at2759"/>
<dbReference type="AlphaFoldDB" id="A0A9W9CVX2"/>
<organism evidence="1 2">
    <name type="scientific">Gnomoniopsis smithogilvyi</name>
    <dbReference type="NCBI Taxonomy" id="1191159"/>
    <lineage>
        <taxon>Eukaryota</taxon>
        <taxon>Fungi</taxon>
        <taxon>Dikarya</taxon>
        <taxon>Ascomycota</taxon>
        <taxon>Pezizomycotina</taxon>
        <taxon>Sordariomycetes</taxon>
        <taxon>Sordariomycetidae</taxon>
        <taxon>Diaporthales</taxon>
        <taxon>Gnomoniaceae</taxon>
        <taxon>Gnomoniopsis</taxon>
    </lineage>
</organism>
<proteinExistence type="predicted"/>